<evidence type="ECO:0000313" key="3">
    <source>
        <dbReference type="EMBL" id="ALA62483.1"/>
    </source>
</evidence>
<accession>A0A0M5HR85</accession>
<dbReference type="EMBL" id="KP728110">
    <property type="protein sequence ID" value="ALA62483.1"/>
    <property type="molecule type" value="Genomic_DNA"/>
</dbReference>
<dbReference type="Proteomes" id="UP000142477">
    <property type="component" value="Segment"/>
</dbReference>
<keyword evidence="2" id="KW-1133">Transmembrane helix</keyword>
<keyword evidence="2" id="KW-0812">Transmembrane</keyword>
<feature type="coiled-coil region" evidence="1">
    <location>
        <begin position="36"/>
        <end position="63"/>
    </location>
</feature>
<proteinExistence type="predicted"/>
<feature type="transmembrane region" description="Helical" evidence="2">
    <location>
        <begin position="6"/>
        <end position="24"/>
    </location>
</feature>
<evidence type="ECO:0000256" key="1">
    <source>
        <dbReference type="SAM" id="Coils"/>
    </source>
</evidence>
<organism evidence="3 4">
    <name type="scientific">Turkeypox virus</name>
    <dbReference type="NCBI Taxonomy" id="336486"/>
    <lineage>
        <taxon>Viruses</taxon>
        <taxon>Varidnaviria</taxon>
        <taxon>Bamfordvirae</taxon>
        <taxon>Nucleocytoviricota</taxon>
        <taxon>Pokkesviricetes</taxon>
        <taxon>Chitovirales</taxon>
        <taxon>Poxviridae</taxon>
        <taxon>Chordopoxvirinae</taxon>
        <taxon>Avipoxvirus</taxon>
        <taxon>Avipoxvirus turkeypox</taxon>
    </lineage>
</organism>
<reference evidence="3 4" key="1">
    <citation type="journal article" date="2015" name="Infect. Genet. Evol.">
        <title>Unique genomic organization of a novel Avipoxvirus detected in turkey (Meleagris gallopavo).</title>
        <authorList>
            <person name="Banyai K."/>
            <person name="Palya V."/>
            <person name="Denes B."/>
            <person name="Glavits R."/>
            <person name="Ivanics E."/>
            <person name="Horvath B."/>
            <person name="Farkas S.L."/>
            <person name="Marton S."/>
            <person name="Balint A."/>
            <person name="Gyuranecz M."/>
            <person name="Erdelyi K."/>
            <person name="Dan A."/>
        </authorList>
    </citation>
    <scope>NUCLEOTIDE SEQUENCE [LARGE SCALE GENOMIC DNA]</scope>
    <source>
        <strain evidence="3 4">TKPV-HU1124/2011</strain>
    </source>
</reference>
<keyword evidence="2" id="KW-0472">Membrane</keyword>
<evidence type="ECO:0000313" key="4">
    <source>
        <dbReference type="Proteomes" id="UP000142477"/>
    </source>
</evidence>
<protein>
    <submittedName>
        <fullName evidence="3">Uncharacterized protein</fullName>
    </submittedName>
</protein>
<keyword evidence="1" id="KW-0175">Coiled coil</keyword>
<dbReference type="KEGG" id="vg:26122799"/>
<dbReference type="GeneID" id="26122799"/>
<name>A0A0M5HR85_9POXV</name>
<dbReference type="RefSeq" id="YP_009177130.1">
    <property type="nucleotide sequence ID" value="NC_028238.1"/>
</dbReference>
<sequence>MITILVIYIIVIVFFLFMISNKATPVLKQNDDSLILHNITKRKMAAENELADIDTKLTRAKEQYYADRDLTSSTKFNKNMSKRTIDPYMAIKFTYDVLERWYLL</sequence>
<dbReference type="OrthoDB" id="28451at10239"/>
<evidence type="ECO:0000256" key="2">
    <source>
        <dbReference type="SAM" id="Phobius"/>
    </source>
</evidence>
<keyword evidence="4" id="KW-1185">Reference proteome</keyword>